<dbReference type="KEGG" id="vg:75692098"/>
<protein>
    <submittedName>
        <fullName evidence="2">Uncharacterized protein</fullName>
    </submittedName>
</protein>
<keyword evidence="3" id="KW-1185">Reference proteome</keyword>
<gene>
    <name evidence="2" type="primary">gp_16571</name>
</gene>
<dbReference type="EMBL" id="MZ130482">
    <property type="protein sequence ID" value="QWM89801.1"/>
    <property type="molecule type" value="Genomic_DNA"/>
</dbReference>
<name>A0AAE7V4G0_9CAUD</name>
<evidence type="ECO:0000256" key="1">
    <source>
        <dbReference type="SAM" id="MobiDB-lite"/>
    </source>
</evidence>
<accession>A0AAE7V4G0</accession>
<evidence type="ECO:0000313" key="3">
    <source>
        <dbReference type="Proteomes" id="UP000827562"/>
    </source>
</evidence>
<evidence type="ECO:0000313" key="2">
    <source>
        <dbReference type="EMBL" id="QWM89801.1"/>
    </source>
</evidence>
<dbReference type="GeneID" id="75692098"/>
<feature type="compositionally biased region" description="Polar residues" evidence="1">
    <location>
        <begin position="153"/>
        <end position="162"/>
    </location>
</feature>
<organism evidence="2 3">
    <name type="scientific">uncultured phage cr77_1</name>
    <dbReference type="NCBI Taxonomy" id="2986410"/>
    <lineage>
        <taxon>Viruses</taxon>
        <taxon>Duplodnaviria</taxon>
        <taxon>Heunggongvirae</taxon>
        <taxon>Uroviricota</taxon>
        <taxon>Caudoviricetes</taxon>
        <taxon>Crassvirales</taxon>
        <taxon>Suoliviridae</taxon>
        <taxon>Boorivirinae</taxon>
        <taxon>Canhaevirus</taxon>
        <taxon>Canhaevirus faecalis</taxon>
    </lineage>
</organism>
<dbReference type="Proteomes" id="UP000827562">
    <property type="component" value="Segment"/>
</dbReference>
<reference evidence="2 3" key="1">
    <citation type="submission" date="2021-04" db="EMBL/GenBank/DDBJ databases">
        <authorList>
            <person name="Shkoporov A.N."/>
            <person name="Stockdale S.R."/>
            <person name="Guerin E."/>
            <person name="Ross R.P."/>
            <person name="Hill C."/>
        </authorList>
    </citation>
    <scope>NUCLEOTIDE SEQUENCE [LARGE SCALE GENOMIC DNA]</scope>
    <source>
        <strain evidence="3">cr77_1</strain>
    </source>
</reference>
<feature type="region of interest" description="Disordered" evidence="1">
    <location>
        <begin position="153"/>
        <end position="206"/>
    </location>
</feature>
<sequence length="206" mass="22899">MKCDILAHEFNTAENGNRYCKLEVRQSGDEFGKTFNYVMFVTEAMEEALEAKFPKFIYLQEVRVKMPKPFYRVWETDGPGHSQGEFVTRPNREDPDNPIMIVFEDIKVIIRTMPDGTPARGEDAQKLAESSYYRGINMNTIIPIDAYDDGDNDNNIGATNTGADPFAGASTAGDGDIPETATDPAEQPTQQPAGRPTGRPGVTIRR</sequence>
<proteinExistence type="predicted"/>
<dbReference type="RefSeq" id="YP_010359373.1">
    <property type="nucleotide sequence ID" value="NC_062772.1"/>
</dbReference>